<dbReference type="InterPro" id="IPR039368">
    <property type="entry name" value="AHAS_TPP"/>
</dbReference>
<keyword evidence="19" id="KW-1185">Reference proteome</keyword>
<dbReference type="FunFam" id="3.40.50.970:FF:000016">
    <property type="entry name" value="Acetolactate synthase"/>
    <property type="match status" value="1"/>
</dbReference>
<comment type="cofactor">
    <cofactor evidence="14">
        <name>thiamine diphosphate</name>
        <dbReference type="ChEBI" id="CHEBI:58937"/>
    </cofactor>
    <text evidence="14">Binds 1 thiamine pyrophosphate per subunit.</text>
</comment>
<evidence type="ECO:0000256" key="6">
    <source>
        <dbReference type="ARBA" id="ARBA00022630"/>
    </source>
</evidence>
<dbReference type="Gene3D" id="3.40.50.1220">
    <property type="entry name" value="TPP-binding domain"/>
    <property type="match status" value="1"/>
</dbReference>
<organism evidence="18 19">
    <name type="scientific">Desulfurobacterium indicum</name>
    <dbReference type="NCBI Taxonomy" id="1914305"/>
    <lineage>
        <taxon>Bacteria</taxon>
        <taxon>Pseudomonadati</taxon>
        <taxon>Aquificota</taxon>
        <taxon>Aquificia</taxon>
        <taxon>Desulfurobacteriales</taxon>
        <taxon>Desulfurobacteriaceae</taxon>
        <taxon>Desulfurobacterium</taxon>
    </lineage>
</organism>
<comment type="catalytic activity">
    <reaction evidence="13 14">
        <text>2 pyruvate + H(+) = (2S)-2-acetolactate + CO2</text>
        <dbReference type="Rhea" id="RHEA:25249"/>
        <dbReference type="ChEBI" id="CHEBI:15361"/>
        <dbReference type="ChEBI" id="CHEBI:15378"/>
        <dbReference type="ChEBI" id="CHEBI:16526"/>
        <dbReference type="ChEBI" id="CHEBI:58476"/>
        <dbReference type="EC" id="2.2.1.6"/>
    </reaction>
</comment>
<evidence type="ECO:0000313" key="18">
    <source>
        <dbReference type="EMBL" id="OMH40512.1"/>
    </source>
</evidence>
<dbReference type="PANTHER" id="PTHR18968:SF13">
    <property type="entry name" value="ACETOLACTATE SYNTHASE CATALYTIC SUBUNIT, MITOCHONDRIAL"/>
    <property type="match status" value="1"/>
</dbReference>
<keyword evidence="10 14" id="KW-0460">Magnesium</keyword>
<evidence type="ECO:0000259" key="17">
    <source>
        <dbReference type="Pfam" id="PF02776"/>
    </source>
</evidence>
<dbReference type="GO" id="GO:0030976">
    <property type="term" value="F:thiamine pyrophosphate binding"/>
    <property type="evidence" value="ECO:0007669"/>
    <property type="project" value="UniProtKB-UniRule"/>
</dbReference>
<dbReference type="InterPro" id="IPR011766">
    <property type="entry name" value="TPP_enzyme_TPP-bd"/>
</dbReference>
<keyword evidence="5 14" id="KW-0028">Amino-acid biosynthesis</keyword>
<dbReference type="FunFam" id="3.40.50.1220:FF:000008">
    <property type="entry name" value="Acetolactate synthase"/>
    <property type="match status" value="1"/>
</dbReference>
<keyword evidence="12 14" id="KW-0100">Branched-chain amino acid biosynthesis</keyword>
<name>A0A1R1ML32_9BACT</name>
<dbReference type="Pfam" id="PF02775">
    <property type="entry name" value="TPP_enzyme_C"/>
    <property type="match status" value="1"/>
</dbReference>
<evidence type="ECO:0000256" key="4">
    <source>
        <dbReference type="ARBA" id="ARBA00013145"/>
    </source>
</evidence>
<evidence type="ECO:0000259" key="15">
    <source>
        <dbReference type="Pfam" id="PF00205"/>
    </source>
</evidence>
<keyword evidence="9" id="KW-0274">FAD</keyword>
<dbReference type="CDD" id="cd02015">
    <property type="entry name" value="TPP_AHAS"/>
    <property type="match status" value="1"/>
</dbReference>
<sequence>MKLSGAEILLEALQLEGVEYIFGYPGGAVLDIYDRLSYTPLKHILTRHEQGAAHAADGYARTTGKIGVCFATSGPGATNLVTGLATAQIDSVPVVAFTGNVPTFMIGNDAFQEVDTVGITRPITKHNFLVKDVNQLADTVKKAFYIAKSGRPGVVLVDLPKDVMRSVADFFEQEYKSPVQIRSYKPVKKGHPGQIKRAAKAIASAKRPVLYVGGGVIKAGASDLIVKLAELCTIPVTTTLMGLGAIPGTHPYFLGMLGMHGTYAANMAVTECDLLIAVGARFDDRVTGKVSEFAPNAKVIHIDVDSAEIGKVKPADIPIVGDAKLVLEELLPEVEKQVMKNREVFQERDRWMDLIQHWKVKYPLYYEPSDVVIKPQFVIEKIYEITKGEAIIATDVGQHQMWAAQYYKFKYPKQLVTSGGLGTMGFGVPAAIGAQIGNPDKTVFCISGDGSFQMNMQEIVTAANYNVPVKIAILNNQFLGMVRQWQGIFYDRNYSQVDIAFQPDFVKLAESMGAVGLRAEKPEDVEKVLKAAMEINDRPVVIDFVVNREEDVFPMVPPGAAINEMILPNYGKKLKKAVS</sequence>
<dbReference type="EC" id="2.2.1.6" evidence="4 14"/>
<dbReference type="UniPathway" id="UPA00049">
    <property type="reaction ID" value="UER00059"/>
</dbReference>
<protein>
    <recommendedName>
        <fullName evidence="4 14">Acetolactate synthase</fullName>
        <ecNumber evidence="4 14">2.2.1.6</ecNumber>
    </recommendedName>
</protein>
<dbReference type="Gene3D" id="3.40.50.970">
    <property type="match status" value="2"/>
</dbReference>
<evidence type="ECO:0000256" key="11">
    <source>
        <dbReference type="ARBA" id="ARBA00023052"/>
    </source>
</evidence>
<feature type="domain" description="Thiamine pyrophosphate enzyme N-terminal TPP-binding" evidence="17">
    <location>
        <begin position="4"/>
        <end position="118"/>
    </location>
</feature>
<dbReference type="GO" id="GO:0000287">
    <property type="term" value="F:magnesium ion binding"/>
    <property type="evidence" value="ECO:0007669"/>
    <property type="project" value="UniProtKB-UniRule"/>
</dbReference>
<evidence type="ECO:0000256" key="1">
    <source>
        <dbReference type="ARBA" id="ARBA00004974"/>
    </source>
</evidence>
<dbReference type="PANTHER" id="PTHR18968">
    <property type="entry name" value="THIAMINE PYROPHOSPHATE ENZYMES"/>
    <property type="match status" value="1"/>
</dbReference>
<evidence type="ECO:0000256" key="5">
    <source>
        <dbReference type="ARBA" id="ARBA00022605"/>
    </source>
</evidence>
<evidence type="ECO:0000256" key="9">
    <source>
        <dbReference type="ARBA" id="ARBA00022827"/>
    </source>
</evidence>
<dbReference type="AlphaFoldDB" id="A0A1R1ML32"/>
<dbReference type="SUPFAM" id="SSF52467">
    <property type="entry name" value="DHS-like NAD/FAD-binding domain"/>
    <property type="match status" value="1"/>
</dbReference>
<feature type="domain" description="Thiamine pyrophosphate enzyme TPP-binding" evidence="16">
    <location>
        <begin position="395"/>
        <end position="544"/>
    </location>
</feature>
<dbReference type="Pfam" id="PF02776">
    <property type="entry name" value="TPP_enzyme_N"/>
    <property type="match status" value="1"/>
</dbReference>
<dbReference type="InterPro" id="IPR029061">
    <property type="entry name" value="THDP-binding"/>
</dbReference>
<comment type="cofactor">
    <cofactor evidence="14">
        <name>Mg(2+)</name>
        <dbReference type="ChEBI" id="CHEBI:18420"/>
    </cofactor>
    <text evidence="14">Binds 1 Mg(2+) ion per subunit.</text>
</comment>
<keyword evidence="7 14" id="KW-0808">Transferase</keyword>
<comment type="similarity">
    <text evidence="3 14">Belongs to the TPP enzyme family.</text>
</comment>
<evidence type="ECO:0000256" key="14">
    <source>
        <dbReference type="RuleBase" id="RU003591"/>
    </source>
</evidence>
<evidence type="ECO:0000256" key="7">
    <source>
        <dbReference type="ARBA" id="ARBA00022679"/>
    </source>
</evidence>
<feature type="domain" description="Thiamine pyrophosphate enzyme central" evidence="15">
    <location>
        <begin position="195"/>
        <end position="330"/>
    </location>
</feature>
<dbReference type="RefSeq" id="WP_076712952.1">
    <property type="nucleotide sequence ID" value="NZ_MOEN01000014.1"/>
</dbReference>
<comment type="caution">
    <text evidence="18">The sequence shown here is derived from an EMBL/GenBank/DDBJ whole genome shotgun (WGS) entry which is preliminary data.</text>
</comment>
<accession>A0A1R1ML32</accession>
<keyword evidence="8 14" id="KW-0479">Metal-binding</keyword>
<evidence type="ECO:0000256" key="3">
    <source>
        <dbReference type="ARBA" id="ARBA00007812"/>
    </source>
</evidence>
<dbReference type="InterPro" id="IPR045229">
    <property type="entry name" value="TPP_enz"/>
</dbReference>
<dbReference type="Proteomes" id="UP000187408">
    <property type="component" value="Unassembled WGS sequence"/>
</dbReference>
<keyword evidence="11 14" id="KW-0786">Thiamine pyrophosphate</keyword>
<evidence type="ECO:0000256" key="13">
    <source>
        <dbReference type="ARBA" id="ARBA00048670"/>
    </source>
</evidence>
<dbReference type="UniPathway" id="UPA00047">
    <property type="reaction ID" value="UER00055"/>
</dbReference>
<dbReference type="InterPro" id="IPR012001">
    <property type="entry name" value="Thiamin_PyroP_enz_TPP-bd_dom"/>
</dbReference>
<dbReference type="PROSITE" id="PS00187">
    <property type="entry name" value="TPP_ENZYMES"/>
    <property type="match status" value="1"/>
</dbReference>
<dbReference type="GO" id="GO:0003984">
    <property type="term" value="F:acetolactate synthase activity"/>
    <property type="evidence" value="ECO:0007669"/>
    <property type="project" value="UniProtKB-EC"/>
</dbReference>
<dbReference type="STRING" id="1914305.BLW93_04700"/>
<dbReference type="InterPro" id="IPR012000">
    <property type="entry name" value="Thiamin_PyroP_enz_cen_dom"/>
</dbReference>
<dbReference type="InterPro" id="IPR012846">
    <property type="entry name" value="Acetolactate_synth_lsu"/>
</dbReference>
<dbReference type="GO" id="GO:0050660">
    <property type="term" value="F:flavin adenine dinucleotide binding"/>
    <property type="evidence" value="ECO:0007669"/>
    <property type="project" value="InterPro"/>
</dbReference>
<reference evidence="18 19" key="1">
    <citation type="submission" date="2016-10" db="EMBL/GenBank/DDBJ databases">
        <title>Genome sequence of a sulfur-reducing bacterium Desulfurobacterium indicum K6013.</title>
        <authorList>
            <person name="Cao J."/>
            <person name="Shao Z."/>
            <person name="Alain K."/>
            <person name="Jebbar M."/>
        </authorList>
    </citation>
    <scope>NUCLEOTIDE SEQUENCE [LARGE SCALE GENOMIC DNA]</scope>
    <source>
        <strain evidence="18 19">K6013</strain>
    </source>
</reference>
<dbReference type="OrthoDB" id="4494979at2"/>
<dbReference type="FunFam" id="3.40.50.970:FF:000007">
    <property type="entry name" value="Acetolactate synthase"/>
    <property type="match status" value="1"/>
</dbReference>
<proteinExistence type="inferred from homology"/>
<evidence type="ECO:0000256" key="2">
    <source>
        <dbReference type="ARBA" id="ARBA00005025"/>
    </source>
</evidence>
<dbReference type="GO" id="GO:0009097">
    <property type="term" value="P:isoleucine biosynthetic process"/>
    <property type="evidence" value="ECO:0007669"/>
    <property type="project" value="UniProtKB-UniPathway"/>
</dbReference>
<evidence type="ECO:0000256" key="8">
    <source>
        <dbReference type="ARBA" id="ARBA00022723"/>
    </source>
</evidence>
<evidence type="ECO:0000256" key="10">
    <source>
        <dbReference type="ARBA" id="ARBA00022842"/>
    </source>
</evidence>
<dbReference type="EMBL" id="MOEN01000014">
    <property type="protein sequence ID" value="OMH40512.1"/>
    <property type="molecule type" value="Genomic_DNA"/>
</dbReference>
<comment type="pathway">
    <text evidence="1 14">Amino-acid biosynthesis; L-isoleucine biosynthesis; L-isoleucine from 2-oxobutanoate: step 1/4.</text>
</comment>
<dbReference type="InterPro" id="IPR000399">
    <property type="entry name" value="TPP-bd_CS"/>
</dbReference>
<dbReference type="InterPro" id="IPR029035">
    <property type="entry name" value="DHS-like_NAD/FAD-binding_dom"/>
</dbReference>
<dbReference type="GO" id="GO:0005948">
    <property type="term" value="C:acetolactate synthase complex"/>
    <property type="evidence" value="ECO:0007669"/>
    <property type="project" value="UniProtKB-ARBA"/>
</dbReference>
<keyword evidence="6" id="KW-0285">Flavoprotein</keyword>
<evidence type="ECO:0000313" key="19">
    <source>
        <dbReference type="Proteomes" id="UP000187408"/>
    </source>
</evidence>
<dbReference type="GO" id="GO:0009099">
    <property type="term" value="P:L-valine biosynthetic process"/>
    <property type="evidence" value="ECO:0007669"/>
    <property type="project" value="UniProtKB-UniPathway"/>
</dbReference>
<evidence type="ECO:0000256" key="12">
    <source>
        <dbReference type="ARBA" id="ARBA00023304"/>
    </source>
</evidence>
<dbReference type="NCBIfam" id="TIGR00118">
    <property type="entry name" value="acolac_lg"/>
    <property type="match status" value="1"/>
</dbReference>
<dbReference type="CDD" id="cd07035">
    <property type="entry name" value="TPP_PYR_POX_like"/>
    <property type="match status" value="1"/>
</dbReference>
<dbReference type="SUPFAM" id="SSF52518">
    <property type="entry name" value="Thiamin diphosphate-binding fold (THDP-binding)"/>
    <property type="match status" value="2"/>
</dbReference>
<comment type="pathway">
    <text evidence="2 14">Amino-acid biosynthesis; L-valine biosynthesis; L-valine from pyruvate: step 1/4.</text>
</comment>
<gene>
    <name evidence="18" type="ORF">BLW93_04700</name>
</gene>
<evidence type="ECO:0000259" key="16">
    <source>
        <dbReference type="Pfam" id="PF02775"/>
    </source>
</evidence>
<dbReference type="Pfam" id="PF00205">
    <property type="entry name" value="TPP_enzyme_M"/>
    <property type="match status" value="1"/>
</dbReference>